<protein>
    <submittedName>
        <fullName evidence="3">Pfam:DUF88</fullName>
    </submittedName>
</protein>
<dbReference type="SUPFAM" id="SSF54928">
    <property type="entry name" value="RNA-binding domain, RBD"/>
    <property type="match status" value="1"/>
</dbReference>
<accession>A0A9N8HBX2</accession>
<organism evidence="3 4">
    <name type="scientific">Seminavis robusta</name>
    <dbReference type="NCBI Taxonomy" id="568900"/>
    <lineage>
        <taxon>Eukaryota</taxon>
        <taxon>Sar</taxon>
        <taxon>Stramenopiles</taxon>
        <taxon>Ochrophyta</taxon>
        <taxon>Bacillariophyta</taxon>
        <taxon>Bacillariophyceae</taxon>
        <taxon>Bacillariophycidae</taxon>
        <taxon>Naviculales</taxon>
        <taxon>Naviculaceae</taxon>
        <taxon>Seminavis</taxon>
    </lineage>
</organism>
<dbReference type="Pfam" id="PF01936">
    <property type="entry name" value="NYN"/>
    <property type="match status" value="1"/>
</dbReference>
<feature type="region of interest" description="Disordered" evidence="1">
    <location>
        <begin position="328"/>
        <end position="348"/>
    </location>
</feature>
<dbReference type="OrthoDB" id="549353at2759"/>
<dbReference type="InterPro" id="IPR024768">
    <property type="entry name" value="Marf1"/>
</dbReference>
<gene>
    <name evidence="3" type="ORF">SEMRO_276_G105960.1</name>
</gene>
<feature type="region of interest" description="Disordered" evidence="1">
    <location>
        <begin position="177"/>
        <end position="197"/>
    </location>
</feature>
<dbReference type="GO" id="GO:0003676">
    <property type="term" value="F:nucleic acid binding"/>
    <property type="evidence" value="ECO:0007669"/>
    <property type="project" value="InterPro"/>
</dbReference>
<feature type="region of interest" description="Disordered" evidence="1">
    <location>
        <begin position="1249"/>
        <end position="1321"/>
    </location>
</feature>
<feature type="domain" description="NYN" evidence="2">
    <location>
        <begin position="18"/>
        <end position="159"/>
    </location>
</feature>
<dbReference type="InterPro" id="IPR035979">
    <property type="entry name" value="RBD_domain_sf"/>
</dbReference>
<name>A0A9N8HBX2_9STRA</name>
<feature type="region of interest" description="Disordered" evidence="1">
    <location>
        <begin position="437"/>
        <end position="471"/>
    </location>
</feature>
<dbReference type="Proteomes" id="UP001153069">
    <property type="component" value="Unassembled WGS sequence"/>
</dbReference>
<dbReference type="PANTHER" id="PTHR14379:SF3">
    <property type="entry name" value="MEIOSIS REGULATOR AND MRNA STABILITY FACTOR 1"/>
    <property type="match status" value="1"/>
</dbReference>
<keyword evidence="4" id="KW-1185">Reference proteome</keyword>
<comment type="caution">
    <text evidence="3">The sequence shown here is derived from an EMBL/GenBank/DDBJ whole genome shotgun (WGS) entry which is preliminary data.</text>
</comment>
<feature type="compositionally biased region" description="Low complexity" evidence="1">
    <location>
        <begin position="177"/>
        <end position="194"/>
    </location>
</feature>
<dbReference type="GO" id="GO:0010468">
    <property type="term" value="P:regulation of gene expression"/>
    <property type="evidence" value="ECO:0007669"/>
    <property type="project" value="InterPro"/>
</dbReference>
<dbReference type="InterPro" id="IPR021139">
    <property type="entry name" value="NYN"/>
</dbReference>
<evidence type="ECO:0000313" key="3">
    <source>
        <dbReference type="EMBL" id="CAB9506710.1"/>
    </source>
</evidence>
<evidence type="ECO:0000256" key="1">
    <source>
        <dbReference type="SAM" id="MobiDB-lite"/>
    </source>
</evidence>
<feature type="compositionally biased region" description="Polar residues" evidence="1">
    <location>
        <begin position="454"/>
        <end position="465"/>
    </location>
</feature>
<dbReference type="PANTHER" id="PTHR14379">
    <property type="entry name" value="LIMKAIN B LKAP"/>
    <property type="match status" value="1"/>
</dbReference>
<dbReference type="EMBL" id="CAICTM010000275">
    <property type="protein sequence ID" value="CAB9506710.1"/>
    <property type="molecule type" value="Genomic_DNA"/>
</dbReference>
<reference evidence="3" key="1">
    <citation type="submission" date="2020-06" db="EMBL/GenBank/DDBJ databases">
        <authorList>
            <consortium name="Plant Systems Biology data submission"/>
        </authorList>
    </citation>
    <scope>NUCLEOTIDE SEQUENCE</scope>
    <source>
        <strain evidence="3">D6</strain>
    </source>
</reference>
<sequence length="1321" mass="144926">MPFGDQRRGTAATDGRELSVFWDYQNLPLPSWAKPADAAKAIVQAVSKHGRIVDRRLYFDMAAGADGNNMWSALDSSGFDLVNTPRRNQKETLDKKLIADVLTFAWDSAVRSNDDCKPCVVLLTSDGDYAYTLSKLRDRGVMSVVMYGNDSTAASLLKSSADIPLSFEKDVLSPFVNQQQNGSNSNNNSRSASSDDLLQTNPIDNAKILCAAVAKDLVKDTTHGTWILGSKVAVSFRTSFLQQKTGSATTTVDKFVIKEIYRKAREVAVKNGWLVHGRRSLQGPTSGQIVAPPSDGTAGNPQYWSLEDFLKVTLKGKVLAENSAKTAANTNDFNNNSNNNSGNQTNSANLFVKNVPTNSRIKDLVQYLEQEFSVVIVKGYTKKMHPNAQYMFASIQVETVQMGEHLCRSAGANRIKLNNRTLEVCFDRNVKSYSGPSEHYYERNANASSSSSSVNKQRLSSTSADSMDDGDNDKVYKLGIDRDGNNTKLFLKNVPRCNINELVQYLEQEHQVHIIQANVQKAHPKSSFQFAHVVVGSKDEAERLLAISGKPQFKMFERIMNVSYELSEKSYCGSKGDPDGYYERPASERAAANQDDDITTLCKIIRARMVQQHQLGTDGLPDGWFEGGGVADAFHTLIDKKKGKGCQMSEQAKERFKKARADAANQKRIEVGRRLKVGPRTGDINPVGFKCDTSRYSGEIYIRLAQNVTGTDSSGGSASAAETKNLFVLGLPVGTDIRTFVTFLETSYKCVVQRAMLVAAKLNLCSAHIELATSQEAANLLQVAISGTGVTFGEGRLAISPDLRVPTFSGNDLTRLYEASNDQPVPATIVSVPRTVETCSVSGDTQSQESTEDSQVDVTLEFDDEALLCRVLYEQCVNSNGFDSENPDYSQWKAMGSAGSDFQGLFLKRFSSDEAKQRFKTTRENGIAEGLVEMGRRDLRSPTKEVVLVPFYSYGQGSSNTSLSLDSYLRLTMKGIWEAEKVPMLKKAQQRPSASKSKNNAFLTNLPRSLEIQELVDYLEHTYKITIKRAAVDPVHPMAKTASAHVEFQTDKDLATIASVDRDRRLVYAGKALRLVSDRKIPNWATVDPRFFYERKDVKNPEEEENNAQKKYAVNDSIFTGTDASTDLNTTFDTSNMLFGDNLSLLYPQEMERTSGLSFEIDSGDPKAGVSNMFFPSHTSYNDAGGGLGFTSADTKEATDALGFTIPEAADLPPFEATDLSLNGASSPFAQGPSYKSLVFPLIKDAAETPQEEPVSRPSLVPTEASSEVSPVEGLAMSPMESPELSQIQFEANEVSPLEAPGLPAMESLVGPSNEPDSLWS</sequence>
<dbReference type="GO" id="GO:1905762">
    <property type="term" value="F:CCR4-NOT complex binding"/>
    <property type="evidence" value="ECO:0007669"/>
    <property type="project" value="TreeGrafter"/>
</dbReference>
<evidence type="ECO:0000259" key="2">
    <source>
        <dbReference type="Pfam" id="PF01936"/>
    </source>
</evidence>
<dbReference type="GO" id="GO:0004540">
    <property type="term" value="F:RNA nuclease activity"/>
    <property type="evidence" value="ECO:0007669"/>
    <property type="project" value="InterPro"/>
</dbReference>
<dbReference type="GO" id="GO:0005777">
    <property type="term" value="C:peroxisome"/>
    <property type="evidence" value="ECO:0007669"/>
    <property type="project" value="InterPro"/>
</dbReference>
<dbReference type="Gene3D" id="3.40.50.1010">
    <property type="entry name" value="5'-nuclease"/>
    <property type="match status" value="1"/>
</dbReference>
<evidence type="ECO:0000313" key="4">
    <source>
        <dbReference type="Proteomes" id="UP001153069"/>
    </source>
</evidence>
<proteinExistence type="predicted"/>